<evidence type="ECO:0000256" key="7">
    <source>
        <dbReference type="ARBA" id="ARBA00023204"/>
    </source>
</evidence>
<feature type="region of interest" description="Disordered" evidence="13">
    <location>
        <begin position="555"/>
        <end position="588"/>
    </location>
</feature>
<keyword evidence="5 12" id="KW-0347">Helicase</keyword>
<dbReference type="PROSITE" id="PS50967">
    <property type="entry name" value="HRDC"/>
    <property type="match status" value="1"/>
</dbReference>
<evidence type="ECO:0000256" key="10">
    <source>
        <dbReference type="ARBA" id="ARBA00034808"/>
    </source>
</evidence>
<evidence type="ECO:0000256" key="6">
    <source>
        <dbReference type="ARBA" id="ARBA00022840"/>
    </source>
</evidence>
<dbReference type="Gene3D" id="1.10.150.80">
    <property type="entry name" value="HRDC domain"/>
    <property type="match status" value="1"/>
</dbReference>
<keyword evidence="7" id="KW-0234">DNA repair</keyword>
<comment type="catalytic activity">
    <reaction evidence="11">
        <text>ATP + H2O = ADP + phosphate + H(+)</text>
        <dbReference type="Rhea" id="RHEA:13065"/>
        <dbReference type="ChEBI" id="CHEBI:15377"/>
        <dbReference type="ChEBI" id="CHEBI:15378"/>
        <dbReference type="ChEBI" id="CHEBI:30616"/>
        <dbReference type="ChEBI" id="CHEBI:43474"/>
        <dbReference type="ChEBI" id="CHEBI:456216"/>
        <dbReference type="EC" id="5.6.2.4"/>
    </reaction>
</comment>
<dbReference type="InterPro" id="IPR002121">
    <property type="entry name" value="HRDC_dom"/>
</dbReference>
<reference evidence="18" key="1">
    <citation type="submission" date="2018-04" db="EMBL/GenBank/DDBJ databases">
        <authorList>
            <person name="Liu S."/>
            <person name="Wang Z."/>
            <person name="Li J."/>
        </authorList>
    </citation>
    <scope>NUCLEOTIDE SEQUENCE [LARGE SCALE GENOMIC DNA]</scope>
    <source>
        <strain evidence="18">2189</strain>
    </source>
</reference>
<evidence type="ECO:0000256" key="3">
    <source>
        <dbReference type="ARBA" id="ARBA00022763"/>
    </source>
</evidence>
<feature type="domain" description="UvrD-like helicase ATP-binding" evidence="15">
    <location>
        <begin position="5"/>
        <end position="287"/>
    </location>
</feature>
<evidence type="ECO:0000256" key="5">
    <source>
        <dbReference type="ARBA" id="ARBA00022806"/>
    </source>
</evidence>
<evidence type="ECO:0000259" key="16">
    <source>
        <dbReference type="PROSITE" id="PS51217"/>
    </source>
</evidence>
<dbReference type="FunFam" id="3.40.50.300:FF:001181">
    <property type="entry name" value="DNA helicase"/>
    <property type="match status" value="1"/>
</dbReference>
<feature type="binding site" evidence="12">
    <location>
        <begin position="26"/>
        <end position="33"/>
    </location>
    <ligand>
        <name>ATP</name>
        <dbReference type="ChEBI" id="CHEBI:30616"/>
    </ligand>
</feature>
<evidence type="ECO:0000256" key="4">
    <source>
        <dbReference type="ARBA" id="ARBA00022801"/>
    </source>
</evidence>
<evidence type="ECO:0000259" key="14">
    <source>
        <dbReference type="PROSITE" id="PS50967"/>
    </source>
</evidence>
<keyword evidence="8" id="KW-0413">Isomerase</keyword>
<dbReference type="GO" id="GO:0033202">
    <property type="term" value="C:DNA helicase complex"/>
    <property type="evidence" value="ECO:0007669"/>
    <property type="project" value="TreeGrafter"/>
</dbReference>
<dbReference type="InterPro" id="IPR027417">
    <property type="entry name" value="P-loop_NTPase"/>
</dbReference>
<dbReference type="PANTHER" id="PTHR11070:SF69">
    <property type="entry name" value="ATP-DEPENDENT DNA HELICASE UVRD2"/>
    <property type="match status" value="1"/>
</dbReference>
<dbReference type="OrthoDB" id="9806690at2"/>
<keyword evidence="2 12" id="KW-0547">Nucleotide-binding</keyword>
<dbReference type="CDD" id="cd18807">
    <property type="entry name" value="SF1_C_UvrD"/>
    <property type="match status" value="1"/>
</dbReference>
<dbReference type="SUPFAM" id="SSF52540">
    <property type="entry name" value="P-loop containing nucleoside triphosphate hydrolases"/>
    <property type="match status" value="1"/>
</dbReference>
<dbReference type="Gene3D" id="3.40.50.300">
    <property type="entry name" value="P-loop containing nucleotide triphosphate hydrolases"/>
    <property type="match status" value="3"/>
</dbReference>
<comment type="similarity">
    <text evidence="1">Belongs to the helicase family. UvrD subfamily.</text>
</comment>
<dbReference type="SMART" id="SM00341">
    <property type="entry name" value="HRDC"/>
    <property type="match status" value="1"/>
</dbReference>
<dbReference type="GO" id="GO:0005829">
    <property type="term" value="C:cytosol"/>
    <property type="evidence" value="ECO:0007669"/>
    <property type="project" value="TreeGrafter"/>
</dbReference>
<evidence type="ECO:0000313" key="17">
    <source>
        <dbReference type="EMBL" id="PWC01073.1"/>
    </source>
</evidence>
<sequence>MINLDELDPDQRVAATAPRGPVCILAGAGTGKTRTITYRIAHLIDSGFVGQHRVLAVTFTSRAAGEMRDRLASMGIGAVQARTFHAAALRQLRYFWPQVAGDLPWTLIDNKFPLVGRAARSIGVDSTKENVRDLLSEIEWAKASLITADDYAEKISGTDRTPPMDPAKVAEVYRRYEQSKTSSEGMALDFDDLLLHVAGALENAPAVAEEFRSQYRSFVVDEYQDVTPLQQRVLNAWLGDRDDLTVVGDANQTIYSFTGASPQYLLNFSRTYDNATVVKLQRDYRSTPQITGLANTVIGQAKGRIAGTRLELRGMRDNGPEPSFASYDDEPTEAREVAGRILTLLNQGVPASEIAVLYRINAQSQVFEQALADAGIVYQVRGGEGFFERPEIQQAIRELTRATRRDDLPDDPVQIARAAFVPLGLSATEPEGAQARERWQSLNALVELVEEIVRTAEGIDLPGVLKDLRRRAESKQPPTVEGVTLASLHAAKGLEWDAVFLVGLVDNTLPISHAIKAGDSQIEEERRLFYVGITRAREHLHLSYALARQEGGRKTRSRSRFLDGIAPETAAEGPKSRRARPKRCRECGKPLNSPADKVLGRHESCPSAADNEVFEALRAWRAEEAREQGVPAYVVFSDATLMAIAEALPGNDNELLDVSGIGPVKVERYGADVLGVLYPFR</sequence>
<dbReference type="Pfam" id="PF00580">
    <property type="entry name" value="UvrD-helicase"/>
    <property type="match status" value="1"/>
</dbReference>
<dbReference type="RefSeq" id="WP_108431049.1">
    <property type="nucleotide sequence ID" value="NZ_CP026947.1"/>
</dbReference>
<dbReference type="GO" id="GO:0000725">
    <property type="term" value="P:recombinational repair"/>
    <property type="evidence" value="ECO:0007669"/>
    <property type="project" value="TreeGrafter"/>
</dbReference>
<feature type="domain" description="UvrD-like helicase C-terminal" evidence="16">
    <location>
        <begin position="288"/>
        <end position="538"/>
    </location>
</feature>
<dbReference type="Pfam" id="PF13361">
    <property type="entry name" value="UvrD_C"/>
    <property type="match status" value="2"/>
</dbReference>
<evidence type="ECO:0000256" key="13">
    <source>
        <dbReference type="SAM" id="MobiDB-lite"/>
    </source>
</evidence>
<dbReference type="Pfam" id="PF00570">
    <property type="entry name" value="HRDC"/>
    <property type="match status" value="1"/>
</dbReference>
<dbReference type="InterPro" id="IPR044876">
    <property type="entry name" value="HRDC_dom_sf"/>
</dbReference>
<evidence type="ECO:0000313" key="18">
    <source>
        <dbReference type="Proteomes" id="UP000244989"/>
    </source>
</evidence>
<dbReference type="InterPro" id="IPR010997">
    <property type="entry name" value="HRDC-like_sf"/>
</dbReference>
<dbReference type="Gene3D" id="1.10.10.160">
    <property type="match status" value="1"/>
</dbReference>
<feature type="domain" description="HRDC" evidence="14">
    <location>
        <begin position="607"/>
        <end position="681"/>
    </location>
</feature>
<dbReference type="EC" id="5.6.2.4" evidence="10"/>
<dbReference type="KEGG" id="cyz:C3B44_02875"/>
<protein>
    <recommendedName>
        <fullName evidence="10">DNA 3'-5' helicase</fullName>
        <ecNumber evidence="10">5.6.2.4</ecNumber>
    </recommendedName>
</protein>
<dbReference type="PANTHER" id="PTHR11070">
    <property type="entry name" value="UVRD / RECB / PCRA DNA HELICASE FAMILY MEMBER"/>
    <property type="match status" value="1"/>
</dbReference>
<dbReference type="InterPro" id="IPR013986">
    <property type="entry name" value="DExx_box_DNA_helicase_dom_sf"/>
</dbReference>
<keyword evidence="4 12" id="KW-0378">Hydrolase</keyword>
<dbReference type="GO" id="GO:0003677">
    <property type="term" value="F:DNA binding"/>
    <property type="evidence" value="ECO:0007669"/>
    <property type="project" value="InterPro"/>
</dbReference>
<dbReference type="PROSITE" id="PS51198">
    <property type="entry name" value="UVRD_HELICASE_ATP_BIND"/>
    <property type="match status" value="1"/>
</dbReference>
<dbReference type="InterPro" id="IPR014016">
    <property type="entry name" value="UvrD-like_ATP-bd"/>
</dbReference>
<evidence type="ECO:0000256" key="11">
    <source>
        <dbReference type="ARBA" id="ARBA00048988"/>
    </source>
</evidence>
<dbReference type="Proteomes" id="UP000244989">
    <property type="component" value="Unassembled WGS sequence"/>
</dbReference>
<comment type="catalytic activity">
    <reaction evidence="9">
        <text>Couples ATP hydrolysis with the unwinding of duplex DNA by translocating in the 3'-5' direction.</text>
        <dbReference type="EC" id="5.6.2.4"/>
    </reaction>
</comment>
<evidence type="ECO:0000259" key="15">
    <source>
        <dbReference type="PROSITE" id="PS51198"/>
    </source>
</evidence>
<dbReference type="AlphaFoldDB" id="A0A2U1T508"/>
<dbReference type="EMBL" id="QEEZ01000019">
    <property type="protein sequence ID" value="PWC01073.1"/>
    <property type="molecule type" value="Genomic_DNA"/>
</dbReference>
<dbReference type="GO" id="GO:0016887">
    <property type="term" value="F:ATP hydrolysis activity"/>
    <property type="evidence" value="ECO:0007669"/>
    <property type="project" value="RHEA"/>
</dbReference>
<keyword evidence="18" id="KW-1185">Reference proteome</keyword>
<evidence type="ECO:0000256" key="12">
    <source>
        <dbReference type="PROSITE-ProRule" id="PRU00560"/>
    </source>
</evidence>
<dbReference type="GO" id="GO:0043138">
    <property type="term" value="F:3'-5' DNA helicase activity"/>
    <property type="evidence" value="ECO:0007669"/>
    <property type="project" value="UniProtKB-EC"/>
</dbReference>
<dbReference type="SUPFAM" id="SSF47819">
    <property type="entry name" value="HRDC-like"/>
    <property type="match status" value="1"/>
</dbReference>
<organism evidence="17 18">
    <name type="scientific">Corynebacterium yudongzhengii</name>
    <dbReference type="NCBI Taxonomy" id="2080740"/>
    <lineage>
        <taxon>Bacteria</taxon>
        <taxon>Bacillati</taxon>
        <taxon>Actinomycetota</taxon>
        <taxon>Actinomycetes</taxon>
        <taxon>Mycobacteriales</taxon>
        <taxon>Corynebacteriaceae</taxon>
        <taxon>Corynebacterium</taxon>
    </lineage>
</organism>
<dbReference type="InterPro" id="IPR000212">
    <property type="entry name" value="DNA_helicase_UvrD/REP"/>
</dbReference>
<dbReference type="GO" id="GO:0005524">
    <property type="term" value="F:ATP binding"/>
    <property type="evidence" value="ECO:0007669"/>
    <property type="project" value="UniProtKB-UniRule"/>
</dbReference>
<dbReference type="Gene3D" id="1.10.486.10">
    <property type="entry name" value="PCRA, domain 4"/>
    <property type="match status" value="2"/>
</dbReference>
<name>A0A2U1T508_9CORY</name>
<keyword evidence="3" id="KW-0227">DNA damage</keyword>
<evidence type="ECO:0000256" key="2">
    <source>
        <dbReference type="ARBA" id="ARBA00022741"/>
    </source>
</evidence>
<gene>
    <name evidence="17" type="ORF">DF222_09290</name>
</gene>
<evidence type="ECO:0000256" key="9">
    <source>
        <dbReference type="ARBA" id="ARBA00034617"/>
    </source>
</evidence>
<evidence type="ECO:0000256" key="8">
    <source>
        <dbReference type="ARBA" id="ARBA00023235"/>
    </source>
</evidence>
<dbReference type="InterPro" id="IPR014017">
    <property type="entry name" value="DNA_helicase_UvrD-like_C"/>
</dbReference>
<keyword evidence="6 12" id="KW-0067">ATP-binding</keyword>
<dbReference type="CDD" id="cd17932">
    <property type="entry name" value="DEXQc_UvrD"/>
    <property type="match status" value="1"/>
</dbReference>
<proteinExistence type="inferred from homology"/>
<comment type="caution">
    <text evidence="17">The sequence shown here is derived from an EMBL/GenBank/DDBJ whole genome shotgun (WGS) entry which is preliminary data.</text>
</comment>
<dbReference type="PROSITE" id="PS51217">
    <property type="entry name" value="UVRD_HELICASE_CTER"/>
    <property type="match status" value="1"/>
</dbReference>
<evidence type="ECO:0000256" key="1">
    <source>
        <dbReference type="ARBA" id="ARBA00009922"/>
    </source>
</evidence>
<accession>A0A2U1T508</accession>